<evidence type="ECO:0000313" key="2">
    <source>
        <dbReference type="EMBL" id="QBQ66485.1"/>
    </source>
</evidence>
<feature type="transmembrane region" description="Helical" evidence="1">
    <location>
        <begin position="127"/>
        <end position="145"/>
    </location>
</feature>
<keyword evidence="2" id="KW-0614">Plasmid</keyword>
<keyword evidence="1" id="KW-0472">Membrane</keyword>
<keyword evidence="1" id="KW-0812">Transmembrane</keyword>
<feature type="transmembrane region" description="Helical" evidence="1">
    <location>
        <begin position="157"/>
        <end position="178"/>
    </location>
</feature>
<organism evidence="2">
    <name type="scientific">Leclercia adecarboxylata</name>
    <dbReference type="NCBI Taxonomy" id="83655"/>
    <lineage>
        <taxon>Bacteria</taxon>
        <taxon>Pseudomonadati</taxon>
        <taxon>Pseudomonadota</taxon>
        <taxon>Gammaproteobacteria</taxon>
        <taxon>Enterobacterales</taxon>
        <taxon>Enterobacteriaceae</taxon>
        <taxon>Leclercia</taxon>
    </lineage>
</organism>
<reference evidence="2" key="1">
    <citation type="submission" date="2018-09" db="EMBL/GenBank/DDBJ databases">
        <authorList>
            <person name="Yuan Q."/>
            <person name="Jiang X."/>
            <person name="Jing Y."/>
            <person name="Cheng Q."/>
            <person name="Zhou D."/>
        </authorList>
    </citation>
    <scope>NUCLEOTIDE SEQUENCE</scope>
    <source>
        <strain evidence="2">150707804</strain>
        <plasmid evidence="2">p707804-3FII</plasmid>
    </source>
</reference>
<feature type="transmembrane region" description="Helical" evidence="1">
    <location>
        <begin position="12"/>
        <end position="30"/>
    </location>
</feature>
<keyword evidence="1" id="KW-1133">Transmembrane helix</keyword>
<geneLocation type="plasmid" evidence="2">
    <name>p707804-3FII</name>
</geneLocation>
<sequence length="202" mass="23511">MFSLFKDLLSIPVISTIILAVLAAIFRKYISFSRRDFFSRPPLEQVEAIKWLRKSIIPSSDPLALAEQQFRLQSFGLHRDWKLSFRLISFYSSHSQTYLPSLKTVLRWPGLYAVDDGKIYLHKQAKWFLPIMLAYILTIMGSEILKNYSHEYISRFYLSLTVTVAALIVWGWMVSCTLKIYRLSNKLNAHTLPQSDADERNP</sequence>
<dbReference type="RefSeq" id="WP_172693741.1">
    <property type="nucleotide sequence ID" value="NZ_CP087282.1"/>
</dbReference>
<accession>A0A482LYU4</accession>
<evidence type="ECO:0000256" key="1">
    <source>
        <dbReference type="SAM" id="Phobius"/>
    </source>
</evidence>
<protein>
    <submittedName>
        <fullName evidence="2">Uncharacterized protein</fullName>
    </submittedName>
</protein>
<name>A0A482LYU4_9ENTR</name>
<proteinExistence type="predicted"/>
<dbReference type="EMBL" id="MH909329">
    <property type="protein sequence ID" value="QBQ66485.1"/>
    <property type="molecule type" value="Genomic_DNA"/>
</dbReference>
<dbReference type="AlphaFoldDB" id="A0A482LYU4"/>